<dbReference type="Proteomes" id="UP001149719">
    <property type="component" value="Unassembled WGS sequence"/>
</dbReference>
<evidence type="ECO:0000313" key="1">
    <source>
        <dbReference type="EMBL" id="MCZ2721285.1"/>
    </source>
</evidence>
<dbReference type="Pfam" id="PF14064">
    <property type="entry name" value="HmuY"/>
    <property type="match status" value="1"/>
</dbReference>
<proteinExistence type="predicted"/>
<comment type="caution">
    <text evidence="1">The sequence shown here is derived from an EMBL/GenBank/DDBJ whole genome shotgun (WGS) entry which is preliminary data.</text>
</comment>
<dbReference type="PROSITE" id="PS51257">
    <property type="entry name" value="PROKAR_LIPOPROTEIN"/>
    <property type="match status" value="1"/>
</dbReference>
<protein>
    <submittedName>
        <fullName evidence="1">HmuY family protein</fullName>
    </submittedName>
</protein>
<name>A0ABT4JSD4_9GAMM</name>
<dbReference type="RefSeq" id="WP_269123934.1">
    <property type="nucleotide sequence ID" value="NZ_JAPUBN010000013.1"/>
</dbReference>
<accession>A0ABT4JSD4</accession>
<reference evidence="1" key="1">
    <citation type="submission" date="2022-12" db="EMBL/GenBank/DDBJ databases">
        <title>Marinomonas 15G1-11 sp. nov, isolated from marine algae.</title>
        <authorList>
            <person name="Butt M."/>
            <person name="Choi D.G."/>
            <person name="Kim J.M."/>
            <person name="Lee J.K."/>
            <person name="Baek J.H."/>
            <person name="Jeon C.O."/>
        </authorList>
    </citation>
    <scope>NUCLEOTIDE SEQUENCE</scope>
    <source>
        <strain evidence="1">15G1-11</strain>
    </source>
</reference>
<dbReference type="EMBL" id="JAPUBN010000013">
    <property type="protein sequence ID" value="MCZ2721285.1"/>
    <property type="molecule type" value="Genomic_DNA"/>
</dbReference>
<dbReference type="InterPro" id="IPR025921">
    <property type="entry name" value="HmuY"/>
</dbReference>
<dbReference type="CDD" id="cd12105">
    <property type="entry name" value="HmuY"/>
    <property type="match status" value="1"/>
</dbReference>
<keyword evidence="2" id="KW-1185">Reference proteome</keyword>
<evidence type="ECO:0000313" key="2">
    <source>
        <dbReference type="Proteomes" id="UP001149719"/>
    </source>
</evidence>
<organism evidence="1 2">
    <name type="scientific">Marinomonas phaeophyticola</name>
    <dbReference type="NCBI Taxonomy" id="3004091"/>
    <lineage>
        <taxon>Bacteria</taxon>
        <taxon>Pseudomonadati</taxon>
        <taxon>Pseudomonadota</taxon>
        <taxon>Gammaproteobacteria</taxon>
        <taxon>Oceanospirillales</taxon>
        <taxon>Oceanospirillaceae</taxon>
        <taxon>Marinomonas</taxon>
    </lineage>
</organism>
<gene>
    <name evidence="1" type="ORF">O1D97_06405</name>
</gene>
<sequence>MSIQFKRDLPKRILYPTSVLLGSIVLVACGGGSDGDNGTTTDPETHPSSLSQIIDASDYTEFTYFNLNTNNVVELTEEEAKASTDWHIGFRRSSIILNGGTSGGGQVAGALAVSQEGFYQNGEADPNVFLNASPEAELEHLTADIDLSSLSYQTDTFSYAITGSGEISGTTLDMGWYNYDFTTHAISANTNNMWLLKSAAGDSYARFSTQTLEYGDALKVTFVFDVQTAGTNQFVDNNAVFTASIPNTGGKACFDFDNSRNVDCETNTDWDVQLVLQGRDFILKTNSGPSGEGSGGAFGPFLTTEKTTYVSGTTTSAGTDISRHYLSDSNEGIFSEQSWYAYNLSNGHKLWPNYRVYVIDTDQTDALSPQYKLQITNYYSDTGVSGYPNIRFQDAN</sequence>